<evidence type="ECO:0000256" key="5">
    <source>
        <dbReference type="ARBA" id="ARBA00022801"/>
    </source>
</evidence>
<keyword evidence="5" id="KW-0378">Hydrolase</keyword>
<dbReference type="SUPFAM" id="SSF53474">
    <property type="entry name" value="alpha/beta-Hydrolases"/>
    <property type="match status" value="1"/>
</dbReference>
<evidence type="ECO:0000313" key="10">
    <source>
        <dbReference type="Proteomes" id="UP000190675"/>
    </source>
</evidence>
<feature type="chain" id="PRO_5013382275" evidence="8">
    <location>
        <begin position="50"/>
        <end position="562"/>
    </location>
</feature>
<keyword evidence="3" id="KW-0479">Metal-binding</keyword>
<feature type="signal peptide" evidence="8">
    <location>
        <begin position="1"/>
        <end position="49"/>
    </location>
</feature>
<dbReference type="GO" id="GO:0052689">
    <property type="term" value="F:carboxylic ester hydrolase activity"/>
    <property type="evidence" value="ECO:0007669"/>
    <property type="project" value="UniProtKB-KW"/>
</dbReference>
<dbReference type="EMBL" id="LT670818">
    <property type="protein sequence ID" value="SHH69110.1"/>
    <property type="molecule type" value="Genomic_DNA"/>
</dbReference>
<dbReference type="Pfam" id="PF07519">
    <property type="entry name" value="Tannase"/>
    <property type="match status" value="1"/>
</dbReference>
<dbReference type="PANTHER" id="PTHR33938:SF15">
    <property type="entry name" value="FERULOYL ESTERASE B-RELATED"/>
    <property type="match status" value="1"/>
</dbReference>
<dbReference type="GO" id="GO:0046872">
    <property type="term" value="F:metal ion binding"/>
    <property type="evidence" value="ECO:0007669"/>
    <property type="project" value="UniProtKB-KW"/>
</dbReference>
<organism evidence="9 10">
    <name type="scientific">Bradyrhizobium erythrophlei</name>
    <dbReference type="NCBI Taxonomy" id="1437360"/>
    <lineage>
        <taxon>Bacteria</taxon>
        <taxon>Pseudomonadati</taxon>
        <taxon>Pseudomonadota</taxon>
        <taxon>Alphaproteobacteria</taxon>
        <taxon>Hyphomicrobiales</taxon>
        <taxon>Nitrobacteraceae</taxon>
        <taxon>Bradyrhizobium</taxon>
    </lineage>
</organism>
<evidence type="ECO:0000313" key="9">
    <source>
        <dbReference type="EMBL" id="SHH69110.1"/>
    </source>
</evidence>
<evidence type="ECO:0000256" key="3">
    <source>
        <dbReference type="ARBA" id="ARBA00022723"/>
    </source>
</evidence>
<keyword evidence="7" id="KW-1015">Disulfide bond</keyword>
<name>A0A1M5V1S4_9BRAD</name>
<keyword evidence="6" id="KW-0106">Calcium</keyword>
<evidence type="ECO:0000256" key="4">
    <source>
        <dbReference type="ARBA" id="ARBA00022729"/>
    </source>
</evidence>
<comment type="similarity">
    <text evidence="1">Belongs to the tannase family.</text>
</comment>
<dbReference type="InterPro" id="IPR011118">
    <property type="entry name" value="Tannase/feruloyl_esterase"/>
</dbReference>
<keyword evidence="4 8" id="KW-0732">Signal</keyword>
<reference evidence="9 10" key="1">
    <citation type="submission" date="2016-11" db="EMBL/GenBank/DDBJ databases">
        <authorList>
            <person name="Jaros S."/>
            <person name="Januszkiewicz K."/>
            <person name="Wedrychowicz H."/>
        </authorList>
    </citation>
    <scope>NUCLEOTIDE SEQUENCE [LARGE SCALE GENOMIC DNA]</scope>
    <source>
        <strain evidence="9 10">GAS242</strain>
    </source>
</reference>
<evidence type="ECO:0000256" key="6">
    <source>
        <dbReference type="ARBA" id="ARBA00022837"/>
    </source>
</evidence>
<gene>
    <name evidence="9" type="ORF">SAMN05444169_8828</name>
</gene>
<dbReference type="AlphaFoldDB" id="A0A1M5V1S4"/>
<dbReference type="InterPro" id="IPR029058">
    <property type="entry name" value="AB_hydrolase_fold"/>
</dbReference>
<dbReference type="OrthoDB" id="7197884at2"/>
<proteinExistence type="inferred from homology"/>
<evidence type="ECO:0000256" key="2">
    <source>
        <dbReference type="ARBA" id="ARBA00022487"/>
    </source>
</evidence>
<sequence>MAVVTGANQGGKTVTRFDNKRGISRNVLKTAAAATLAATAVAMATPASADNCSSLASSFHRQNTTITTAQTVSAGTFVTPTVPPQSITGLPEFCRVAGFTTPTSDSHIQFEVWIPESGWNSKYLQAGCGGFCGSISYSSMAEPLRRGYVVAATDDGHEASGIDASWAAGHPEKVVDFGYRSLKETTDVAKDLIVAFQKTGPRRSYFMGCSDGGREALMEAQRFPQDFDGIVAGSPANFWTHLMAGFVWDQLALTATSSGDLSQGDLNVLNNAVLAQCAGHDGGLSTDQFLNNPLACRFNPDKLPLTKDRVEAIEKISSGPPGIFPGYGPGGEASNPADWPAWITGGGNPAVGLQELFSNNYFKYIVFPNSGWTPNSFSVAENAHQADVRTGAILNSVDPNLAAFKSRGGKLIHYVGWSDSAISPQSDINYYKAVTDVMGGKEETREFYRLFMVPGMAHCAGGPGANAFGQGVNGPNPSDPADDIISALDRWVEHRVAPDKIVATKYANDSPAQGIAFQRPLCPFPKISKYKGMFSTTVASSFECVDQDKDPDKDIGKQAADH</sequence>
<accession>A0A1M5V1S4</accession>
<dbReference type="Gene3D" id="3.40.50.1820">
    <property type="entry name" value="alpha/beta hydrolase"/>
    <property type="match status" value="1"/>
</dbReference>
<dbReference type="PANTHER" id="PTHR33938">
    <property type="entry name" value="FERULOYL ESTERASE B-RELATED"/>
    <property type="match status" value="1"/>
</dbReference>
<evidence type="ECO:0000256" key="7">
    <source>
        <dbReference type="ARBA" id="ARBA00023157"/>
    </source>
</evidence>
<dbReference type="Proteomes" id="UP000190675">
    <property type="component" value="Chromosome I"/>
</dbReference>
<evidence type="ECO:0000256" key="1">
    <source>
        <dbReference type="ARBA" id="ARBA00006249"/>
    </source>
</evidence>
<evidence type="ECO:0000256" key="8">
    <source>
        <dbReference type="SAM" id="SignalP"/>
    </source>
</evidence>
<keyword evidence="2" id="KW-0719">Serine esterase</keyword>
<protein>
    <submittedName>
        <fullName evidence="9">Feruloyl esterase</fullName>
    </submittedName>
</protein>